<dbReference type="InterPro" id="IPR024047">
    <property type="entry name" value="MM3350-like_sf"/>
</dbReference>
<accession>X1AK13</accession>
<protein>
    <submittedName>
        <fullName evidence="1">Uncharacterized protein</fullName>
    </submittedName>
</protein>
<feature type="non-terminal residue" evidence="1">
    <location>
        <position position="1"/>
    </location>
</feature>
<sequence length="56" mass="6494">IIQAAFGWQSYHLFNFDFKDFVVHIPDPTWAPAELCGVPEKNAKRLKIDEFMKGNI</sequence>
<name>X1AK13_9ZZZZ</name>
<comment type="caution">
    <text evidence="1">The sequence shown here is derived from an EMBL/GenBank/DDBJ whole genome shotgun (WGS) entry which is preliminary data.</text>
</comment>
<proteinExistence type="predicted"/>
<organism evidence="1">
    <name type="scientific">marine sediment metagenome</name>
    <dbReference type="NCBI Taxonomy" id="412755"/>
    <lineage>
        <taxon>unclassified sequences</taxon>
        <taxon>metagenomes</taxon>
        <taxon>ecological metagenomes</taxon>
    </lineage>
</organism>
<gene>
    <name evidence="1" type="ORF">S01H4_28148</name>
</gene>
<dbReference type="SUPFAM" id="SSF159941">
    <property type="entry name" value="MM3350-like"/>
    <property type="match status" value="1"/>
</dbReference>
<dbReference type="EMBL" id="BART01013920">
    <property type="protein sequence ID" value="GAG82714.1"/>
    <property type="molecule type" value="Genomic_DNA"/>
</dbReference>
<dbReference type="AlphaFoldDB" id="X1AK13"/>
<dbReference type="Gene3D" id="3.10.290.30">
    <property type="entry name" value="MM3350-like"/>
    <property type="match status" value="1"/>
</dbReference>
<evidence type="ECO:0000313" key="1">
    <source>
        <dbReference type="EMBL" id="GAG82714.1"/>
    </source>
</evidence>
<reference evidence="1" key="1">
    <citation type="journal article" date="2014" name="Front. Microbiol.">
        <title>High frequency of phylogenetically diverse reductive dehalogenase-homologous genes in deep subseafloor sedimentary metagenomes.</title>
        <authorList>
            <person name="Kawai M."/>
            <person name="Futagami T."/>
            <person name="Toyoda A."/>
            <person name="Takaki Y."/>
            <person name="Nishi S."/>
            <person name="Hori S."/>
            <person name="Arai W."/>
            <person name="Tsubouchi T."/>
            <person name="Morono Y."/>
            <person name="Uchiyama I."/>
            <person name="Ito T."/>
            <person name="Fujiyama A."/>
            <person name="Inagaki F."/>
            <person name="Takami H."/>
        </authorList>
    </citation>
    <scope>NUCLEOTIDE SEQUENCE</scope>
    <source>
        <strain evidence="1">Expedition CK06-06</strain>
    </source>
</reference>